<gene>
    <name evidence="2" type="ORF">EDD30_1015</name>
</gene>
<dbReference type="EMBL" id="RJKL01000001">
    <property type="protein sequence ID" value="ROP28277.1"/>
    <property type="molecule type" value="Genomic_DNA"/>
</dbReference>
<reference evidence="2 3" key="1">
    <citation type="submission" date="2018-11" db="EMBL/GenBank/DDBJ databases">
        <title>Sequencing the genomes of 1000 actinobacteria strains.</title>
        <authorList>
            <person name="Klenk H.-P."/>
        </authorList>
    </citation>
    <scope>NUCLEOTIDE SEQUENCE [LARGE SCALE GENOMIC DNA]</scope>
    <source>
        <strain evidence="2 3">DSM 43634</strain>
    </source>
</reference>
<keyword evidence="1" id="KW-0732">Signal</keyword>
<sequence>MAVVAVILLNAAFAFAQERQAELAVEALAAYLPATAGGAA</sequence>
<proteinExistence type="predicted"/>
<evidence type="ECO:0000313" key="3">
    <source>
        <dbReference type="Proteomes" id="UP000271683"/>
    </source>
</evidence>
<feature type="chain" id="PRO_5039693498" evidence="1">
    <location>
        <begin position="17"/>
        <end position="40"/>
    </location>
</feature>
<feature type="signal peptide" evidence="1">
    <location>
        <begin position="1"/>
        <end position="16"/>
    </location>
</feature>
<organism evidence="2 3">
    <name type="scientific">Couchioplanes caeruleus</name>
    <dbReference type="NCBI Taxonomy" id="56438"/>
    <lineage>
        <taxon>Bacteria</taxon>
        <taxon>Bacillati</taxon>
        <taxon>Actinomycetota</taxon>
        <taxon>Actinomycetes</taxon>
        <taxon>Micromonosporales</taxon>
        <taxon>Micromonosporaceae</taxon>
        <taxon>Couchioplanes</taxon>
    </lineage>
</organism>
<evidence type="ECO:0000256" key="1">
    <source>
        <dbReference type="SAM" id="SignalP"/>
    </source>
</evidence>
<dbReference type="Proteomes" id="UP000271683">
    <property type="component" value="Unassembled WGS sequence"/>
</dbReference>
<protein>
    <submittedName>
        <fullName evidence="2">Uncharacterized protein</fullName>
    </submittedName>
</protein>
<comment type="caution">
    <text evidence="2">The sequence shown here is derived from an EMBL/GenBank/DDBJ whole genome shotgun (WGS) entry which is preliminary data.</text>
</comment>
<accession>A0A3N1GDG5</accession>
<dbReference type="AlphaFoldDB" id="A0A3N1GDG5"/>
<evidence type="ECO:0000313" key="2">
    <source>
        <dbReference type="EMBL" id="ROP28277.1"/>
    </source>
</evidence>
<name>A0A3N1GDG5_9ACTN</name>